<name>A0ABW0GJ29_9MICO</name>
<evidence type="ECO:0000256" key="1">
    <source>
        <dbReference type="SAM" id="SignalP"/>
    </source>
</evidence>
<sequence length="354" mass="38430">MSSARRLLPAVATAACAAVVTAGLAGPATASHTTGYYDYTSEVVVYDADSGRQVTIDLTSDASTSTLADRRWSTGWDHVVALDHGTATGRATLLYNSTSGRYAVVNHLPDGRTGTLAQGQWSRGWDEIIAVFANRYTVGTDEVLLLDSETGRVVALDTSRLWDGRGFRTLSDDVAAPRGTDVLRGQVGSSDTSLATAGLLYYDSVNGWYHSSHTDDRRFPVDGTIDVRERSAFVSNRKWSAGWTYIETVESDGSYGPETLFYNPATGRAVVRDRSGIGIGSQQPKEANWGSGWKVTVVEIDNFTDTEVILYNPDTGRTLIAEIEPDATLRVLSERTWSTGWDAITAIDTEFAWS</sequence>
<dbReference type="PROSITE" id="PS51318">
    <property type="entry name" value="TAT"/>
    <property type="match status" value="1"/>
</dbReference>
<keyword evidence="3" id="KW-1185">Reference proteome</keyword>
<dbReference type="RefSeq" id="WP_340266276.1">
    <property type="nucleotide sequence ID" value="NZ_JBBEOG010000001.1"/>
</dbReference>
<dbReference type="InterPro" id="IPR006311">
    <property type="entry name" value="TAT_signal"/>
</dbReference>
<gene>
    <name evidence="2" type="ORF">ACFPJ6_01665</name>
</gene>
<dbReference type="Proteomes" id="UP001596122">
    <property type="component" value="Unassembled WGS sequence"/>
</dbReference>
<evidence type="ECO:0000313" key="3">
    <source>
        <dbReference type="Proteomes" id="UP001596122"/>
    </source>
</evidence>
<feature type="chain" id="PRO_5047264666" evidence="1">
    <location>
        <begin position="18"/>
        <end position="354"/>
    </location>
</feature>
<proteinExistence type="predicted"/>
<dbReference type="EMBL" id="JBHSLD010000001">
    <property type="protein sequence ID" value="MFC5379489.1"/>
    <property type="molecule type" value="Genomic_DNA"/>
</dbReference>
<comment type="caution">
    <text evidence="2">The sequence shown here is derived from an EMBL/GenBank/DDBJ whole genome shotgun (WGS) entry which is preliminary data.</text>
</comment>
<protein>
    <submittedName>
        <fullName evidence="2">Uncharacterized protein</fullName>
    </submittedName>
</protein>
<accession>A0ABW0GJ29</accession>
<reference evidence="3" key="1">
    <citation type="journal article" date="2019" name="Int. J. Syst. Evol. Microbiol.">
        <title>The Global Catalogue of Microorganisms (GCM) 10K type strain sequencing project: providing services to taxonomists for standard genome sequencing and annotation.</title>
        <authorList>
            <consortium name="The Broad Institute Genomics Platform"/>
            <consortium name="The Broad Institute Genome Sequencing Center for Infectious Disease"/>
            <person name="Wu L."/>
            <person name="Ma J."/>
        </authorList>
    </citation>
    <scope>NUCLEOTIDE SEQUENCE [LARGE SCALE GENOMIC DNA]</scope>
    <source>
        <strain evidence="3">CCUG 43114</strain>
    </source>
</reference>
<organism evidence="2 3">
    <name type="scientific">Aquipuribacter nitratireducens</name>
    <dbReference type="NCBI Taxonomy" id="650104"/>
    <lineage>
        <taxon>Bacteria</taxon>
        <taxon>Bacillati</taxon>
        <taxon>Actinomycetota</taxon>
        <taxon>Actinomycetes</taxon>
        <taxon>Micrococcales</taxon>
        <taxon>Intrasporangiaceae</taxon>
        <taxon>Aquipuribacter</taxon>
    </lineage>
</organism>
<feature type="signal peptide" evidence="1">
    <location>
        <begin position="1"/>
        <end position="17"/>
    </location>
</feature>
<evidence type="ECO:0000313" key="2">
    <source>
        <dbReference type="EMBL" id="MFC5379489.1"/>
    </source>
</evidence>
<keyword evidence="1" id="KW-0732">Signal</keyword>